<sequence>MTNQHAVGKTKDLSTYRQLLRAFKTTEVSRVCSAVSNSKIYLSIRGRLRYAAGSGFEPQQPGGLSVTDQLLLFTRFAQHNLERGLKVKLLHLSFPEPSEVTGPAQQALIDLIRGCADSLEELRLQRPPVTSAMLKVSLANCPKLHVISIKGWLVPFAVLYAGSFPELRELYWDSSIHDAQHHEVMPRLSTSGSQTFWEQVPHLQIVHLRGLVLLPDFGFPAGIKDAVVDWCVIQGCALFKHCKALKSVRISGNAQTSCHLYGAPTPTDAKRLVPAIMKDLQNAPELFTAHLDVGLPFVPALIKKCHSLNYLAIECSTPTDARAEDFSPQSIEGAAVLESDSLEKLVICGNFGYSGTLDVRCPKLKILSYESELKRLSQVMAAVAGVQQSGAALDELYLSRNIIGRQHGAWEILNLGQDFFDVVGKFTQLVQFGIDTCLEDLVFFSKHHFPCLQVLRISVTVMEWAHDTDEPATARTRMPGIIKKLQQHCPKLREIWVHIPPRVQVTAFQLDAILIASRALNNCQFHSVEDPMKYPYSSAGYSFVLGPG</sequence>
<dbReference type="SUPFAM" id="SSF52047">
    <property type="entry name" value="RNI-like"/>
    <property type="match status" value="1"/>
</dbReference>
<comment type="caution">
    <text evidence="2">The sequence shown here is derived from an EMBL/GenBank/DDBJ whole genome shotgun (WGS) entry which is preliminary data.</text>
</comment>
<reference evidence="2 3" key="1">
    <citation type="journal article" date="2024" name="Nat. Commun.">
        <title>Phylogenomics reveals the evolutionary origins of lichenization in chlorophyte algae.</title>
        <authorList>
            <person name="Puginier C."/>
            <person name="Libourel C."/>
            <person name="Otte J."/>
            <person name="Skaloud P."/>
            <person name="Haon M."/>
            <person name="Grisel S."/>
            <person name="Petersen M."/>
            <person name="Berrin J.G."/>
            <person name="Delaux P.M."/>
            <person name="Dal Grande F."/>
            <person name="Keller J."/>
        </authorList>
    </citation>
    <scope>NUCLEOTIDE SEQUENCE [LARGE SCALE GENOMIC DNA]</scope>
    <source>
        <strain evidence="2 3">SAG 2043</strain>
    </source>
</reference>
<dbReference type="InterPro" id="IPR032675">
    <property type="entry name" value="LRR_dom_sf"/>
</dbReference>
<dbReference type="EMBL" id="JALJOR010000005">
    <property type="protein sequence ID" value="KAK9817213.1"/>
    <property type="molecule type" value="Genomic_DNA"/>
</dbReference>
<comment type="subcellular location">
    <subcellularLocation>
        <location evidence="1">Cytoplasm</location>
        <location evidence="1">Cytoskeleton</location>
        <location evidence="1">Cilium axoneme</location>
    </subcellularLocation>
</comment>
<dbReference type="GO" id="GO:0005930">
    <property type="term" value="C:axoneme"/>
    <property type="evidence" value="ECO:0007669"/>
    <property type="project" value="UniProtKB-SubCell"/>
</dbReference>
<protein>
    <submittedName>
        <fullName evidence="2">Uncharacterized protein</fullName>
    </submittedName>
</protein>
<evidence type="ECO:0000256" key="1">
    <source>
        <dbReference type="ARBA" id="ARBA00004430"/>
    </source>
</evidence>
<evidence type="ECO:0000313" key="3">
    <source>
        <dbReference type="Proteomes" id="UP001489004"/>
    </source>
</evidence>
<name>A0AAW1Q871_9CHLO</name>
<proteinExistence type="predicted"/>
<gene>
    <name evidence="2" type="ORF">WJX72_011156</name>
</gene>
<accession>A0AAW1Q871</accession>
<keyword evidence="3" id="KW-1185">Reference proteome</keyword>
<dbReference type="Gene3D" id="3.80.10.10">
    <property type="entry name" value="Ribonuclease Inhibitor"/>
    <property type="match status" value="1"/>
</dbReference>
<dbReference type="AlphaFoldDB" id="A0AAW1Q871"/>
<dbReference type="Proteomes" id="UP001489004">
    <property type="component" value="Unassembled WGS sequence"/>
</dbReference>
<organism evidence="2 3">
    <name type="scientific">[Myrmecia] bisecta</name>
    <dbReference type="NCBI Taxonomy" id="41462"/>
    <lineage>
        <taxon>Eukaryota</taxon>
        <taxon>Viridiplantae</taxon>
        <taxon>Chlorophyta</taxon>
        <taxon>core chlorophytes</taxon>
        <taxon>Trebouxiophyceae</taxon>
        <taxon>Trebouxiales</taxon>
        <taxon>Trebouxiaceae</taxon>
        <taxon>Myrmecia</taxon>
    </lineage>
</organism>
<evidence type="ECO:0000313" key="2">
    <source>
        <dbReference type="EMBL" id="KAK9817213.1"/>
    </source>
</evidence>